<dbReference type="InterPro" id="IPR029465">
    <property type="entry name" value="ATPgrasp_TupA"/>
</dbReference>
<accession>A0A2V4WVN6</accession>
<organism evidence="1 2">
    <name type="scientific">Winogradskyella epiphytica</name>
    <dbReference type="NCBI Taxonomy" id="262005"/>
    <lineage>
        <taxon>Bacteria</taxon>
        <taxon>Pseudomonadati</taxon>
        <taxon>Bacteroidota</taxon>
        <taxon>Flavobacteriia</taxon>
        <taxon>Flavobacteriales</taxon>
        <taxon>Flavobacteriaceae</taxon>
        <taxon>Winogradskyella</taxon>
    </lineage>
</organism>
<sequence length="296" mass="35204">MNFFKRKYYQLLSKYLKSKPNSEVAFTKAQYFLKNERELNLDNPVEFAEKLNWLKFYLYTEDYGDFVDKYEVRKFVEKRIGGNYLVDFIAIYDNVDAIGFQALPNQYALKGTHGSGYNVIVDDKSKIDISQVKKTLNKYLHLNYYDKYKELIYKDVKPRILVEHYLDQSDSENIIDFKFFCIHGEPEYIWVKTFSDGKFRSCYYDLEWNKLQDDSNKKDFLNKSIPKPGNLNELISISKKLSSEFIFVRVDLYSIQDKIYFGELTFFPWAGLKRLTVERLNKELGDLMKLPISTHV</sequence>
<dbReference type="EMBL" id="QJTD01000003">
    <property type="protein sequence ID" value="PYE81010.1"/>
    <property type="molecule type" value="Genomic_DNA"/>
</dbReference>
<dbReference type="Pfam" id="PF14305">
    <property type="entry name" value="ATPgrasp_TupA"/>
    <property type="match status" value="1"/>
</dbReference>
<protein>
    <submittedName>
        <fullName evidence="1">Teichuronopeptide biosynthesis TupA-like protein</fullName>
    </submittedName>
</protein>
<reference evidence="1 2" key="1">
    <citation type="submission" date="2018-06" db="EMBL/GenBank/DDBJ databases">
        <title>Genomic Encyclopedia of Type Strains, Phase III (KMG-III): the genomes of soil and plant-associated and newly described type strains.</title>
        <authorList>
            <person name="Whitman W."/>
        </authorList>
    </citation>
    <scope>NUCLEOTIDE SEQUENCE [LARGE SCALE GENOMIC DNA]</scope>
    <source>
        <strain evidence="1 2">CECT 7945</strain>
    </source>
</reference>
<evidence type="ECO:0000313" key="1">
    <source>
        <dbReference type="EMBL" id="PYE81010.1"/>
    </source>
</evidence>
<gene>
    <name evidence="1" type="ORF">DFQ11_10390</name>
</gene>
<dbReference type="AlphaFoldDB" id="A0A2V4WVN6"/>
<proteinExistence type="predicted"/>
<name>A0A2V4WVN6_9FLAO</name>
<keyword evidence="2" id="KW-1185">Reference proteome</keyword>
<dbReference type="OrthoDB" id="9791827at2"/>
<dbReference type="RefSeq" id="WP_110475632.1">
    <property type="nucleotide sequence ID" value="NZ_BMWQ01000003.1"/>
</dbReference>
<comment type="caution">
    <text evidence="1">The sequence shown here is derived from an EMBL/GenBank/DDBJ whole genome shotgun (WGS) entry which is preliminary data.</text>
</comment>
<dbReference type="Proteomes" id="UP000248054">
    <property type="component" value="Unassembled WGS sequence"/>
</dbReference>
<evidence type="ECO:0000313" key="2">
    <source>
        <dbReference type="Proteomes" id="UP000248054"/>
    </source>
</evidence>